<dbReference type="SUPFAM" id="SSF48371">
    <property type="entry name" value="ARM repeat"/>
    <property type="match status" value="2"/>
</dbReference>
<dbReference type="EMBL" id="JARRAF010000015">
    <property type="protein sequence ID" value="MDK2125090.1"/>
    <property type="molecule type" value="Genomic_DNA"/>
</dbReference>
<evidence type="ECO:0000313" key="2">
    <source>
        <dbReference type="Proteomes" id="UP001172778"/>
    </source>
</evidence>
<dbReference type="Proteomes" id="UP001172778">
    <property type="component" value="Unassembled WGS sequence"/>
</dbReference>
<dbReference type="Gene3D" id="1.25.10.10">
    <property type="entry name" value="Leucine-rich Repeat Variant"/>
    <property type="match status" value="1"/>
</dbReference>
<keyword evidence="2" id="KW-1185">Reference proteome</keyword>
<name>A0ABT7DYF9_9NEIS</name>
<reference evidence="1" key="1">
    <citation type="submission" date="2023-03" db="EMBL/GenBank/DDBJ databases">
        <title>Chitinimonas shenzhenensis gen. nov., sp. nov., a novel member of family Burkholderiaceae isolated from activated sludge collected in Shen Zhen, China.</title>
        <authorList>
            <person name="Wang X."/>
        </authorList>
    </citation>
    <scope>NUCLEOTIDE SEQUENCE</scope>
    <source>
        <strain evidence="1">DQS-5</strain>
    </source>
</reference>
<gene>
    <name evidence="1" type="ORF">PZA18_13630</name>
</gene>
<protein>
    <submittedName>
        <fullName evidence="1">HEAT repeat domain-containing protein</fullName>
    </submittedName>
</protein>
<comment type="caution">
    <text evidence="1">The sequence shown here is derived from an EMBL/GenBank/DDBJ whole genome shotgun (WGS) entry which is preliminary data.</text>
</comment>
<evidence type="ECO:0000313" key="1">
    <source>
        <dbReference type="EMBL" id="MDK2125090.1"/>
    </source>
</evidence>
<dbReference type="RefSeq" id="WP_284101402.1">
    <property type="nucleotide sequence ID" value="NZ_JARRAF010000015.1"/>
</dbReference>
<proteinExistence type="predicted"/>
<dbReference type="InterPro" id="IPR016024">
    <property type="entry name" value="ARM-type_fold"/>
</dbReference>
<organism evidence="1 2">
    <name type="scientific">Parachitinimonas caeni</name>
    <dbReference type="NCBI Taxonomy" id="3031301"/>
    <lineage>
        <taxon>Bacteria</taxon>
        <taxon>Pseudomonadati</taxon>
        <taxon>Pseudomonadota</taxon>
        <taxon>Betaproteobacteria</taxon>
        <taxon>Neisseriales</taxon>
        <taxon>Chitinibacteraceae</taxon>
        <taxon>Parachitinimonas</taxon>
    </lineage>
</organism>
<dbReference type="InterPro" id="IPR011989">
    <property type="entry name" value="ARM-like"/>
</dbReference>
<sequence>MNHRADLLLLHRPGTEGGNLRLCLEAEPAGLVGLRLMWQPAGQDWQDLHYFGGLPDRSAAETLAQKLAMQKQTDGFLMAGQTVPAVEPTALSLGEARQARLLSRLQADDWRLLAPGKRTRLVWQIGELRLKPAVPRLVTLLESGDDRLDYCLAWAIGRCGDTGARDAMHHLAQRGRSEATRRLARWAELALSDSAERDAWAERLIADWPATLREAWATPSMTHIDAVLSELASQKSFKVADWLEQLDEVAQCQPTARPVLLAQLADMPLAAGNFRALRHLYKAAEFRGDADIWALLQHRFEQTGHNFYYAYPNQSVYLGRKWVKVCDELPRSDSRLAYSNRTRNYLLRRGWRSLRRLGAYGSPEFAPLAYAALRSFDDASAPAHQVTVSTWDRGYRTHIEYRHAHARSPLFNRLLFRPDGPIHFRRNGAPAYALSLLPAQRPERYEPYAKLWDTRPDLLLQLALASHAEWVQAFAVRALADLPAYCARMQDVHWRSLLGSPFAVTATFASQHITRLLAAETSPLQREPWLVLLLGSRHAEVVQAGLALFEQDPAAYAHSTPLVVGVLTARHAEVRRHARLICQVAAADSAVAGQIVTQLLEWLTLADTLTESLEAIVENIGWAVAQPLRQAAALADYPALLALTDHTLLAVRCLAVDWLILHQQPVQTLPPTLFRQLLESDEPRLLAAGLRLLAAMPLPLLLAQAELVGMFCVSPHTVVREQALLTVEKLLTHDPAFANALLPKLLSVLYRTEQAPGMHDAIHGFLTQTLASACQNLPVTHILSLLQARSTAAQRFGAWLLPQWPDESLSVADWVSLARCDTQDVRQRAMAVLDRLFAGLAPATLLPILDGRWDDSRQQLLSWLAQRVPNRQWQTTELITLADHANPSVQAFGCAQLATRLAEGQDADCLLALAEHPSLAVQGFVAHWLQTVLSQHPERLPQFAAYFRLVLSQVNKGRQIKRTLHALLRQQAMHSEALAREVASLFEWLAVTVAIGDKAQYVAGLYEIRRRFPGIETRLTIAAPAVRGEG</sequence>
<accession>A0ABT7DYF9</accession>